<evidence type="ECO:0000313" key="2">
    <source>
        <dbReference type="Proteomes" id="UP000324222"/>
    </source>
</evidence>
<evidence type="ECO:0000313" key="1">
    <source>
        <dbReference type="EMBL" id="MPC39433.1"/>
    </source>
</evidence>
<dbReference type="AlphaFoldDB" id="A0A5B7F2X7"/>
<dbReference type="EMBL" id="VSRR010004360">
    <property type="protein sequence ID" value="MPC39433.1"/>
    <property type="molecule type" value="Genomic_DNA"/>
</dbReference>
<proteinExistence type="predicted"/>
<keyword evidence="2" id="KW-1185">Reference proteome</keyword>
<dbReference type="Proteomes" id="UP000324222">
    <property type="component" value="Unassembled WGS sequence"/>
</dbReference>
<accession>A0A5B7F2X7</accession>
<sequence length="106" mass="11743">MTLVLWVQRQKRGLVGMKQRSQAARCVTRTLRQKLSIPVSHVLVTVTVLRVCHRETSGDVDTRVILSLGTWPLQVTGVGLYLTSDISHLPHCPQRSGLAHNVVLPA</sequence>
<name>A0A5B7F2X7_PORTR</name>
<reference evidence="1 2" key="1">
    <citation type="submission" date="2019-05" db="EMBL/GenBank/DDBJ databases">
        <title>Another draft genome of Portunus trituberculatus and its Hox gene families provides insights of decapod evolution.</title>
        <authorList>
            <person name="Jeong J.-H."/>
            <person name="Song I."/>
            <person name="Kim S."/>
            <person name="Choi T."/>
            <person name="Kim D."/>
            <person name="Ryu S."/>
            <person name="Kim W."/>
        </authorList>
    </citation>
    <scope>NUCLEOTIDE SEQUENCE [LARGE SCALE GENOMIC DNA]</scope>
    <source>
        <tissue evidence="1">Muscle</tissue>
    </source>
</reference>
<gene>
    <name evidence="1" type="ORF">E2C01_032969</name>
</gene>
<comment type="caution">
    <text evidence="1">The sequence shown here is derived from an EMBL/GenBank/DDBJ whole genome shotgun (WGS) entry which is preliminary data.</text>
</comment>
<protein>
    <submittedName>
        <fullName evidence="1">Uncharacterized protein</fullName>
    </submittedName>
</protein>
<organism evidence="1 2">
    <name type="scientific">Portunus trituberculatus</name>
    <name type="common">Swimming crab</name>
    <name type="synonym">Neptunus trituberculatus</name>
    <dbReference type="NCBI Taxonomy" id="210409"/>
    <lineage>
        <taxon>Eukaryota</taxon>
        <taxon>Metazoa</taxon>
        <taxon>Ecdysozoa</taxon>
        <taxon>Arthropoda</taxon>
        <taxon>Crustacea</taxon>
        <taxon>Multicrustacea</taxon>
        <taxon>Malacostraca</taxon>
        <taxon>Eumalacostraca</taxon>
        <taxon>Eucarida</taxon>
        <taxon>Decapoda</taxon>
        <taxon>Pleocyemata</taxon>
        <taxon>Brachyura</taxon>
        <taxon>Eubrachyura</taxon>
        <taxon>Portunoidea</taxon>
        <taxon>Portunidae</taxon>
        <taxon>Portuninae</taxon>
        <taxon>Portunus</taxon>
    </lineage>
</organism>